<gene>
    <name evidence="1" type="ORF">OVA965_LOCUS39666</name>
    <name evidence="2" type="ORF">TMI583_LOCUS41005</name>
</gene>
<evidence type="ECO:0000313" key="2">
    <source>
        <dbReference type="EMBL" id="CAF4349581.1"/>
    </source>
</evidence>
<feature type="non-terminal residue" evidence="2">
    <location>
        <position position="1"/>
    </location>
</feature>
<comment type="caution">
    <text evidence="2">The sequence shown here is derived from an EMBL/GenBank/DDBJ whole genome shotgun (WGS) entry which is preliminary data.</text>
</comment>
<dbReference type="Proteomes" id="UP000677228">
    <property type="component" value="Unassembled WGS sequence"/>
</dbReference>
<dbReference type="AlphaFoldDB" id="A0A8S2UKK1"/>
<dbReference type="EMBL" id="CAJNOK010041476">
    <property type="protein sequence ID" value="CAF1558223.1"/>
    <property type="molecule type" value="Genomic_DNA"/>
</dbReference>
<evidence type="ECO:0000313" key="3">
    <source>
        <dbReference type="Proteomes" id="UP000682733"/>
    </source>
</evidence>
<dbReference type="EMBL" id="CAJOBA010064047">
    <property type="protein sequence ID" value="CAF4349581.1"/>
    <property type="molecule type" value="Genomic_DNA"/>
</dbReference>
<evidence type="ECO:0000313" key="1">
    <source>
        <dbReference type="EMBL" id="CAF1558223.1"/>
    </source>
</evidence>
<reference evidence="2" key="1">
    <citation type="submission" date="2021-02" db="EMBL/GenBank/DDBJ databases">
        <authorList>
            <person name="Nowell W R."/>
        </authorList>
    </citation>
    <scope>NUCLEOTIDE SEQUENCE</scope>
</reference>
<protein>
    <submittedName>
        <fullName evidence="2">Uncharacterized protein</fullName>
    </submittedName>
</protein>
<organism evidence="2 3">
    <name type="scientific">Didymodactylos carnosus</name>
    <dbReference type="NCBI Taxonomy" id="1234261"/>
    <lineage>
        <taxon>Eukaryota</taxon>
        <taxon>Metazoa</taxon>
        <taxon>Spiralia</taxon>
        <taxon>Gnathifera</taxon>
        <taxon>Rotifera</taxon>
        <taxon>Eurotatoria</taxon>
        <taxon>Bdelloidea</taxon>
        <taxon>Philodinida</taxon>
        <taxon>Philodinidae</taxon>
        <taxon>Didymodactylos</taxon>
    </lineage>
</organism>
<dbReference type="Proteomes" id="UP000682733">
    <property type="component" value="Unassembled WGS sequence"/>
</dbReference>
<proteinExistence type="predicted"/>
<sequence length="149" mass="17595">MNQFDGDILIKYSSFDAFAKVYLYKQEVSGNNDYHTFDRRHFEYIWLLYKAATSMFKRHIHSIPISLECDLDIFLWNSLNDELKAFCDRWSRHKDDNPWEDDCSELIVIDGHPNCTRRVCATVDAELHCTELGDSHFVSGFNFHISLVY</sequence>
<name>A0A8S2UKK1_9BILA</name>
<accession>A0A8S2UKK1</accession>